<dbReference type="InterPro" id="IPR036864">
    <property type="entry name" value="Zn2-C6_fun-type_DNA-bd_sf"/>
</dbReference>
<dbReference type="GeneID" id="70246017"/>
<keyword evidence="4" id="KW-0238">DNA-binding</keyword>
<keyword evidence="7" id="KW-0812">Transmembrane</keyword>
<dbReference type="Gene3D" id="4.10.240.10">
    <property type="entry name" value="Zn(2)-C6 fungal-type DNA-binding domain"/>
    <property type="match status" value="1"/>
</dbReference>
<dbReference type="PANTHER" id="PTHR36206:SF14">
    <property type="entry name" value="ZN(2)-C6 FUNGAL-TYPE DOMAIN-CONTAINING PROTEIN-RELATED"/>
    <property type="match status" value="1"/>
</dbReference>
<feature type="domain" description="Zn(2)-C6 fungal-type" evidence="8">
    <location>
        <begin position="22"/>
        <end position="52"/>
    </location>
</feature>
<dbReference type="PROSITE" id="PS00463">
    <property type="entry name" value="ZN2_CY6_FUNGAL_1"/>
    <property type="match status" value="1"/>
</dbReference>
<dbReference type="InterPro" id="IPR052360">
    <property type="entry name" value="Transcr_Regulatory_Proteins"/>
</dbReference>
<dbReference type="PANTHER" id="PTHR36206">
    <property type="entry name" value="ASPERCRYPTIN BIOSYNTHESIS CLUSTER-SPECIFIC TRANSCRIPTION REGULATOR ATNN-RELATED"/>
    <property type="match status" value="1"/>
</dbReference>
<evidence type="ECO:0000256" key="5">
    <source>
        <dbReference type="ARBA" id="ARBA00023163"/>
    </source>
</evidence>
<feature type="transmembrane region" description="Helical" evidence="7">
    <location>
        <begin position="169"/>
        <end position="187"/>
    </location>
</feature>
<dbReference type="Proteomes" id="UP001201262">
    <property type="component" value="Unassembled WGS sequence"/>
</dbReference>
<evidence type="ECO:0000256" key="4">
    <source>
        <dbReference type="ARBA" id="ARBA00023125"/>
    </source>
</evidence>
<dbReference type="EMBL" id="JAJTJA010000004">
    <property type="protein sequence ID" value="KAH8700851.1"/>
    <property type="molecule type" value="Genomic_DNA"/>
</dbReference>
<keyword evidence="5" id="KW-0804">Transcription</keyword>
<sequence>MVIDPSARSRRSPTGHLKSRHGCKTCKIRKVKCGEEKPHCIRCTSTGRKCEYDGSVSILDNPLSLAPNTVWRERRSFAYYFQHAATLVGGELDVDFWSTIVPQVCRSEPAVWDAIIAISALFESPDPCPDLVPISHEHSRALNQNHRDALYWYSRSVSAIRQRIEDGRLNIFVGLITCILFMCIEALQGSVEDAIHLYSQGVRLILDSRAQMVAGILSFAEASLIEDTIVPIFIRLGAIALPVSGFPVHALLGDTDHELIQELVSLKSAREALVLLGVKITLLQHMCDEYRRTIHTSTVPQELINKQTILSAGLRDWLSAYTKLMDSLRTKEVLTQRQMGISALLFTYHEVLFIITETCLSPSQIITDSYIPNFRNIVEHTSISLDALARSDGTQPPFTFEINVGYPLWFTCLRCRDPKIRRTSLALLRRAPQLQGLHKSHSAVSFGERVMVLEERYGMAMKAAQEAIASTTPEPTNGPTNEISEYQSPSRTMINDVSKFDLGEFFAIPESEFTASQYPTLMDLDISDPTAALIPEEARLGPIHMFRPRDGFPPGTSEEDIAKWNRRDDQVFLRFTWTERDVVNDTWHIIHEYIPIAAP</sequence>
<keyword evidence="2" id="KW-0862">Zinc</keyword>
<dbReference type="PROSITE" id="PS50048">
    <property type="entry name" value="ZN2_CY6_FUNGAL_2"/>
    <property type="match status" value="1"/>
</dbReference>
<accession>A0AAD4Q2Y2</accession>
<evidence type="ECO:0000313" key="10">
    <source>
        <dbReference type="Proteomes" id="UP001201262"/>
    </source>
</evidence>
<evidence type="ECO:0000256" key="7">
    <source>
        <dbReference type="SAM" id="Phobius"/>
    </source>
</evidence>
<keyword evidence="10" id="KW-1185">Reference proteome</keyword>
<evidence type="ECO:0000256" key="1">
    <source>
        <dbReference type="ARBA" id="ARBA00022723"/>
    </source>
</evidence>
<dbReference type="SMART" id="SM00066">
    <property type="entry name" value="GAL4"/>
    <property type="match status" value="1"/>
</dbReference>
<reference evidence="9" key="1">
    <citation type="submission" date="2021-12" db="EMBL/GenBank/DDBJ databases">
        <title>Convergent genome expansion in fungi linked to evolution of root-endophyte symbiosis.</title>
        <authorList>
            <consortium name="DOE Joint Genome Institute"/>
            <person name="Ke Y.-H."/>
            <person name="Bonito G."/>
            <person name="Liao H.-L."/>
            <person name="Looney B."/>
            <person name="Rojas-Flechas A."/>
            <person name="Nash J."/>
            <person name="Hameed K."/>
            <person name="Schadt C."/>
            <person name="Martin F."/>
            <person name="Crous P.W."/>
            <person name="Miettinen O."/>
            <person name="Magnuson J.K."/>
            <person name="Labbe J."/>
            <person name="Jacobson D."/>
            <person name="Doktycz M.J."/>
            <person name="Veneault-Fourrey C."/>
            <person name="Kuo A."/>
            <person name="Mondo S."/>
            <person name="Calhoun S."/>
            <person name="Riley R."/>
            <person name="Ohm R."/>
            <person name="LaButti K."/>
            <person name="Andreopoulos B."/>
            <person name="Pangilinan J."/>
            <person name="Nolan M."/>
            <person name="Tritt A."/>
            <person name="Clum A."/>
            <person name="Lipzen A."/>
            <person name="Daum C."/>
            <person name="Barry K."/>
            <person name="Grigoriev I.V."/>
            <person name="Vilgalys R."/>
        </authorList>
    </citation>
    <scope>NUCLEOTIDE SEQUENCE</scope>
    <source>
        <strain evidence="9">PMI_201</strain>
    </source>
</reference>
<keyword evidence="7" id="KW-0472">Membrane</keyword>
<evidence type="ECO:0000256" key="6">
    <source>
        <dbReference type="ARBA" id="ARBA00023242"/>
    </source>
</evidence>
<keyword evidence="1" id="KW-0479">Metal-binding</keyword>
<dbReference type="GO" id="GO:0003677">
    <property type="term" value="F:DNA binding"/>
    <property type="evidence" value="ECO:0007669"/>
    <property type="project" value="UniProtKB-KW"/>
</dbReference>
<dbReference type="AlphaFoldDB" id="A0AAD4Q2Y2"/>
<keyword evidence="7" id="KW-1133">Transmembrane helix</keyword>
<evidence type="ECO:0000313" key="9">
    <source>
        <dbReference type="EMBL" id="KAH8700851.1"/>
    </source>
</evidence>
<proteinExistence type="predicted"/>
<protein>
    <submittedName>
        <fullName evidence="9">C6 zinc finger domain protein</fullName>
    </submittedName>
</protein>
<dbReference type="GO" id="GO:0000981">
    <property type="term" value="F:DNA-binding transcription factor activity, RNA polymerase II-specific"/>
    <property type="evidence" value="ECO:0007669"/>
    <property type="project" value="InterPro"/>
</dbReference>
<name>A0AAD4Q2Y2_9EURO</name>
<gene>
    <name evidence="9" type="ORF">BGW36DRAFT_375125</name>
</gene>
<dbReference type="GO" id="GO:0008270">
    <property type="term" value="F:zinc ion binding"/>
    <property type="evidence" value="ECO:0007669"/>
    <property type="project" value="InterPro"/>
</dbReference>
<comment type="caution">
    <text evidence="9">The sequence shown here is derived from an EMBL/GenBank/DDBJ whole genome shotgun (WGS) entry which is preliminary data.</text>
</comment>
<organism evidence="9 10">
    <name type="scientific">Talaromyces proteolyticus</name>
    <dbReference type="NCBI Taxonomy" id="1131652"/>
    <lineage>
        <taxon>Eukaryota</taxon>
        <taxon>Fungi</taxon>
        <taxon>Dikarya</taxon>
        <taxon>Ascomycota</taxon>
        <taxon>Pezizomycotina</taxon>
        <taxon>Eurotiomycetes</taxon>
        <taxon>Eurotiomycetidae</taxon>
        <taxon>Eurotiales</taxon>
        <taxon>Trichocomaceae</taxon>
        <taxon>Talaromyces</taxon>
        <taxon>Talaromyces sect. Bacilispori</taxon>
    </lineage>
</organism>
<evidence type="ECO:0000256" key="3">
    <source>
        <dbReference type="ARBA" id="ARBA00023015"/>
    </source>
</evidence>
<dbReference type="InterPro" id="IPR001138">
    <property type="entry name" value="Zn2Cys6_DnaBD"/>
</dbReference>
<evidence type="ECO:0000259" key="8">
    <source>
        <dbReference type="PROSITE" id="PS50048"/>
    </source>
</evidence>
<dbReference type="SUPFAM" id="SSF57701">
    <property type="entry name" value="Zn2/Cys6 DNA-binding domain"/>
    <property type="match status" value="1"/>
</dbReference>
<dbReference type="RefSeq" id="XP_046074557.1">
    <property type="nucleotide sequence ID" value="XM_046215730.1"/>
</dbReference>
<dbReference type="Pfam" id="PF00172">
    <property type="entry name" value="Zn_clus"/>
    <property type="match status" value="1"/>
</dbReference>
<dbReference type="CDD" id="cd00067">
    <property type="entry name" value="GAL4"/>
    <property type="match status" value="1"/>
</dbReference>
<keyword evidence="3" id="KW-0805">Transcription regulation</keyword>
<evidence type="ECO:0000256" key="2">
    <source>
        <dbReference type="ARBA" id="ARBA00022833"/>
    </source>
</evidence>
<keyword evidence="6" id="KW-0539">Nucleus</keyword>